<reference evidence="4 5" key="1">
    <citation type="submission" date="2022-11" db="EMBL/GenBank/DDBJ databases">
        <title>Spartinivicinus poritis sp. nov., isolated from scleractinian coral Porites lutea.</title>
        <authorList>
            <person name="Zhang G."/>
            <person name="Cai L."/>
            <person name="Wei Q."/>
        </authorList>
    </citation>
    <scope>NUCLEOTIDE SEQUENCE [LARGE SCALE GENOMIC DNA]</scope>
    <source>
        <strain evidence="4 5">A2-2</strain>
    </source>
</reference>
<sequence length="529" mass="57435">MRCNCFGYFANNAAHSQRQLSKLPFTFTNIDIHLSMGLMNSSTTVHHPIQATGLTKKPDDSLSTQANRCLIRGGFLYTADPTNKVISNSWVLIEGDKIRAVSDGHMPEPDSDTVINANGKMLLPGFINPHWHESFVAPIEECPDDSHLIPTPFSRGGNIEALGTLFGFISTVGNQLTQEEGLAIARWSLWTQLRSGTTTLGDTGSANRTDAMAMAAIELGMRMRVSRWGSDIVIKNGRKDFQYTTDTQAQINDWEALMSTWNNHPSGLIGGMPSVLTAFSSSDKQLIAMGDIASRYQAPYATHLAPLKNEADILKGVFGNSAIGRFDALGLLTPQLLAIHTAYATEHEFNRLIETGVHICHSPAHYGMLGEATVSETGLIGRFIKEGVPVSSSSDGDTTYIGGMPEAMRAAHLGHNEAHNDNTTCPPTTALLTGTRYGAMALGWADRLGSIEVGKQADLVLVDIDDWRYQKGNHPLRTFLVAGSSKDVATVIVAGQVVVKDGQCVNLNEQTMLQDYHKAIKSAQARIKK</sequence>
<comment type="caution">
    <text evidence="4">The sequence shown here is derived from an EMBL/GenBank/DDBJ whole genome shotgun (WGS) entry which is preliminary data.</text>
</comment>
<dbReference type="InterPro" id="IPR032466">
    <property type="entry name" value="Metal_Hydrolase"/>
</dbReference>
<keyword evidence="2" id="KW-0378">Hydrolase</keyword>
<dbReference type="PANTHER" id="PTHR43794">
    <property type="entry name" value="AMINOHYDROLASE SSNA-RELATED"/>
    <property type="match status" value="1"/>
</dbReference>
<comment type="similarity">
    <text evidence="1">Belongs to the metallo-dependent hydrolases superfamily. ATZ/TRZ family.</text>
</comment>
<dbReference type="InterPro" id="IPR006680">
    <property type="entry name" value="Amidohydro-rel"/>
</dbReference>
<dbReference type="SUPFAM" id="SSF51338">
    <property type="entry name" value="Composite domain of metallo-dependent hydrolases"/>
    <property type="match status" value="1"/>
</dbReference>
<evidence type="ECO:0000256" key="1">
    <source>
        <dbReference type="ARBA" id="ARBA00006745"/>
    </source>
</evidence>
<dbReference type="RefSeq" id="WP_274688378.1">
    <property type="nucleotide sequence ID" value="NZ_JAPMOU010000008.1"/>
</dbReference>
<dbReference type="EMBL" id="JAPMOU010000008">
    <property type="protein sequence ID" value="MDE1462019.1"/>
    <property type="molecule type" value="Genomic_DNA"/>
</dbReference>
<organism evidence="4 5">
    <name type="scientific">Spartinivicinus poritis</name>
    <dbReference type="NCBI Taxonomy" id="2994640"/>
    <lineage>
        <taxon>Bacteria</taxon>
        <taxon>Pseudomonadati</taxon>
        <taxon>Pseudomonadota</taxon>
        <taxon>Gammaproteobacteria</taxon>
        <taxon>Oceanospirillales</taxon>
        <taxon>Zooshikellaceae</taxon>
        <taxon>Spartinivicinus</taxon>
    </lineage>
</organism>
<keyword evidence="5" id="KW-1185">Reference proteome</keyword>
<dbReference type="SUPFAM" id="SSF51556">
    <property type="entry name" value="Metallo-dependent hydrolases"/>
    <property type="match status" value="1"/>
</dbReference>
<evidence type="ECO:0000313" key="5">
    <source>
        <dbReference type="Proteomes" id="UP001528823"/>
    </source>
</evidence>
<dbReference type="InterPro" id="IPR011059">
    <property type="entry name" value="Metal-dep_hydrolase_composite"/>
</dbReference>
<dbReference type="Gene3D" id="3.20.20.140">
    <property type="entry name" value="Metal-dependent hydrolases"/>
    <property type="match status" value="1"/>
</dbReference>
<feature type="domain" description="Amidohydrolase-related" evidence="3">
    <location>
        <begin position="121"/>
        <end position="498"/>
    </location>
</feature>
<dbReference type="Pfam" id="PF01979">
    <property type="entry name" value="Amidohydro_1"/>
    <property type="match status" value="1"/>
</dbReference>
<dbReference type="PANTHER" id="PTHR43794:SF11">
    <property type="entry name" value="AMIDOHYDROLASE-RELATED DOMAIN-CONTAINING PROTEIN"/>
    <property type="match status" value="1"/>
</dbReference>
<evidence type="ECO:0000259" key="3">
    <source>
        <dbReference type="Pfam" id="PF01979"/>
    </source>
</evidence>
<dbReference type="InterPro" id="IPR050287">
    <property type="entry name" value="MTA/SAH_deaminase"/>
</dbReference>
<proteinExistence type="inferred from homology"/>
<protein>
    <submittedName>
        <fullName evidence="4">Amidohydrolase family protein</fullName>
    </submittedName>
</protein>
<evidence type="ECO:0000313" key="4">
    <source>
        <dbReference type="EMBL" id="MDE1462019.1"/>
    </source>
</evidence>
<evidence type="ECO:0000256" key="2">
    <source>
        <dbReference type="ARBA" id="ARBA00022801"/>
    </source>
</evidence>
<dbReference type="Proteomes" id="UP001528823">
    <property type="component" value="Unassembled WGS sequence"/>
</dbReference>
<gene>
    <name evidence="4" type="ORF">ORQ98_08550</name>
</gene>
<accession>A0ABT5U6M3</accession>
<name>A0ABT5U6M3_9GAMM</name>
<dbReference type="Gene3D" id="2.30.40.10">
    <property type="entry name" value="Urease, subunit C, domain 1"/>
    <property type="match status" value="1"/>
</dbReference>